<evidence type="ECO:0000313" key="3">
    <source>
        <dbReference type="Proteomes" id="UP000242877"/>
    </source>
</evidence>
<feature type="compositionally biased region" description="Acidic residues" evidence="1">
    <location>
        <begin position="339"/>
        <end position="354"/>
    </location>
</feature>
<evidence type="ECO:0008006" key="4">
    <source>
        <dbReference type="Google" id="ProtNLM"/>
    </source>
</evidence>
<dbReference type="OrthoDB" id="3595585at2759"/>
<keyword evidence="3" id="KW-1185">Reference proteome</keyword>
<feature type="compositionally biased region" description="Basic and acidic residues" evidence="1">
    <location>
        <begin position="265"/>
        <end position="304"/>
    </location>
</feature>
<feature type="compositionally biased region" description="Acidic residues" evidence="1">
    <location>
        <begin position="436"/>
        <end position="449"/>
    </location>
</feature>
<feature type="compositionally biased region" description="Basic and acidic residues" evidence="1">
    <location>
        <begin position="78"/>
        <end position="105"/>
    </location>
</feature>
<protein>
    <recommendedName>
        <fullName evidence="4">Nucleotide-binding, alpha-beta plait</fullName>
    </recommendedName>
</protein>
<feature type="compositionally biased region" description="Acidic residues" evidence="1">
    <location>
        <begin position="493"/>
        <end position="515"/>
    </location>
</feature>
<dbReference type="SUPFAM" id="SSF54928">
    <property type="entry name" value="RNA-binding domain, RBD"/>
    <property type="match status" value="1"/>
</dbReference>
<feature type="region of interest" description="Disordered" evidence="1">
    <location>
        <begin position="72"/>
        <end position="208"/>
    </location>
</feature>
<feature type="compositionally biased region" description="Low complexity" evidence="1">
    <location>
        <begin position="516"/>
        <end position="526"/>
    </location>
</feature>
<dbReference type="InterPro" id="IPR035979">
    <property type="entry name" value="RBD_domain_sf"/>
</dbReference>
<comment type="caution">
    <text evidence="2">The sequence shown here is derived from an EMBL/GenBank/DDBJ whole genome shotgun (WGS) entry which is preliminary data.</text>
</comment>
<feature type="region of interest" description="Disordered" evidence="1">
    <location>
        <begin position="241"/>
        <end position="576"/>
    </location>
</feature>
<dbReference type="VEuPathDB" id="FungiDB:AAP_03213"/>
<gene>
    <name evidence="2" type="ORF">AAP_03213</name>
</gene>
<sequence length="576" mass="64582">MKADAKDDADSITRLHITPLDPPLLQAILHRPPPPSASYHSIPTFPENNYGFVSLPTAEARKIMSKLNGAILKGKKLKIQEAHPDPRAELDATAPGHEETAAERKERKRKRKEEKAAAAASEGKESSSKNKKRKANENVIDGYELPSDRHVKRGWTDPAPPRPRKDKKKKEDDKADKKAKKYERSKYTENPECLFQTKLPPNKLSGAPELAEKIRKRKEKKKSDAVIVHEFENLVTHPSFIRSGNETENTKLTGEFVEGVGWVDRSGEVKETGPDEKKLKPKEIKSEKLERDYAKKLRKEEKAKKKEKRDKKQKKKKKRQPTPPPPPEDDETSSSGSSDESESSESESEVDSEEQTAQHPEESVKIEAEPSSEEEKEEQSQPPSKEVHPLELLFKKPASSEKQGKPTSENDISSAEAGKETDTNADTGFTFFGNDIDNDDIDEEMDDAPAEGPNTPYKQKQEDFARGIRSGAPTPDTIATARFASHASTNSFEYDDDDEDDDNFGGWGGDEEVEEPSGAASAAAGEAGEGAGESDFAKWFWENRGDNNRTWKRRRREAAKEKRQRENRAKGLRGRY</sequence>
<feature type="compositionally biased region" description="Basic and acidic residues" evidence="1">
    <location>
        <begin position="169"/>
        <end position="189"/>
    </location>
</feature>
<evidence type="ECO:0000313" key="2">
    <source>
        <dbReference type="EMBL" id="KZZ91994.1"/>
    </source>
</evidence>
<feature type="compositionally biased region" description="Basic and acidic residues" evidence="1">
    <location>
        <begin position="558"/>
        <end position="569"/>
    </location>
</feature>
<dbReference type="GO" id="GO:0003676">
    <property type="term" value="F:nucleic acid binding"/>
    <property type="evidence" value="ECO:0007669"/>
    <property type="project" value="InterPro"/>
</dbReference>
<reference evidence="2 3" key="1">
    <citation type="journal article" date="2016" name="Genome Biol. Evol.">
        <title>Divergent and convergent evolution of fungal pathogenicity.</title>
        <authorList>
            <person name="Shang Y."/>
            <person name="Xiao G."/>
            <person name="Zheng P."/>
            <person name="Cen K."/>
            <person name="Zhan S."/>
            <person name="Wang C."/>
        </authorList>
    </citation>
    <scope>NUCLEOTIDE SEQUENCE [LARGE SCALE GENOMIC DNA]</scope>
    <source>
        <strain evidence="2 3">ARSEF 7405</strain>
    </source>
</reference>
<dbReference type="Proteomes" id="UP000242877">
    <property type="component" value="Unassembled WGS sequence"/>
</dbReference>
<name>A0A167Z0H6_9EURO</name>
<feature type="compositionally biased region" description="Basic and acidic residues" evidence="1">
    <location>
        <begin position="359"/>
        <end position="368"/>
    </location>
</feature>
<feature type="compositionally biased region" description="Polar residues" evidence="1">
    <location>
        <begin position="242"/>
        <end position="252"/>
    </location>
</feature>
<proteinExistence type="predicted"/>
<organism evidence="2 3">
    <name type="scientific">Ascosphaera apis ARSEF 7405</name>
    <dbReference type="NCBI Taxonomy" id="392613"/>
    <lineage>
        <taxon>Eukaryota</taxon>
        <taxon>Fungi</taxon>
        <taxon>Dikarya</taxon>
        <taxon>Ascomycota</taxon>
        <taxon>Pezizomycotina</taxon>
        <taxon>Eurotiomycetes</taxon>
        <taxon>Eurotiomycetidae</taxon>
        <taxon>Onygenales</taxon>
        <taxon>Ascosphaeraceae</taxon>
        <taxon>Ascosphaera</taxon>
    </lineage>
</organism>
<feature type="compositionally biased region" description="Basic residues" evidence="1">
    <location>
        <begin position="305"/>
        <end position="320"/>
    </location>
</feature>
<dbReference type="AlphaFoldDB" id="A0A167Z0H6"/>
<evidence type="ECO:0000256" key="1">
    <source>
        <dbReference type="SAM" id="MobiDB-lite"/>
    </source>
</evidence>
<dbReference type="EMBL" id="AZGZ01000012">
    <property type="protein sequence ID" value="KZZ91994.1"/>
    <property type="molecule type" value="Genomic_DNA"/>
</dbReference>
<accession>A0A167Z0H6</accession>